<dbReference type="STRING" id="1194090.SAMN05443144_12421"/>
<dbReference type="InterPro" id="IPR034593">
    <property type="entry name" value="DgoD-like"/>
</dbReference>
<comment type="similarity">
    <text evidence="1">Belongs to the mandelate racemase/muconate lactonizing enzyme family.</text>
</comment>
<organism evidence="4 5">
    <name type="scientific">Fodinibius roseus</name>
    <dbReference type="NCBI Taxonomy" id="1194090"/>
    <lineage>
        <taxon>Bacteria</taxon>
        <taxon>Pseudomonadati</taxon>
        <taxon>Balneolota</taxon>
        <taxon>Balneolia</taxon>
        <taxon>Balneolales</taxon>
        <taxon>Balneolaceae</taxon>
        <taxon>Fodinibius</taxon>
    </lineage>
</organism>
<dbReference type="Proteomes" id="UP000184041">
    <property type="component" value="Unassembled WGS sequence"/>
</dbReference>
<keyword evidence="5" id="KW-1185">Reference proteome</keyword>
<protein>
    <submittedName>
        <fullName evidence="4">L-alanine-DL-glutamate epimerase</fullName>
    </submittedName>
</protein>
<evidence type="ECO:0000313" key="4">
    <source>
        <dbReference type="EMBL" id="SHG30245.1"/>
    </source>
</evidence>
<evidence type="ECO:0000256" key="1">
    <source>
        <dbReference type="ARBA" id="ARBA00008031"/>
    </source>
</evidence>
<dbReference type="EMBL" id="FQUS01000024">
    <property type="protein sequence ID" value="SHG30245.1"/>
    <property type="molecule type" value="Genomic_DNA"/>
</dbReference>
<name>A0A1M5IPR8_9BACT</name>
<dbReference type="SUPFAM" id="SSF51604">
    <property type="entry name" value="Enolase C-terminal domain-like"/>
    <property type="match status" value="1"/>
</dbReference>
<dbReference type="PANTHER" id="PTHR48080:SF3">
    <property type="entry name" value="ENOLASE SUPERFAMILY MEMBER DDB_G0284701"/>
    <property type="match status" value="1"/>
</dbReference>
<evidence type="ECO:0000259" key="3">
    <source>
        <dbReference type="Pfam" id="PF13378"/>
    </source>
</evidence>
<dbReference type="Gene3D" id="3.20.20.120">
    <property type="entry name" value="Enolase-like C-terminal domain"/>
    <property type="match status" value="1"/>
</dbReference>
<dbReference type="InterPro" id="IPR029065">
    <property type="entry name" value="Enolase_C-like"/>
</dbReference>
<evidence type="ECO:0000313" key="5">
    <source>
        <dbReference type="Proteomes" id="UP000184041"/>
    </source>
</evidence>
<dbReference type="AlphaFoldDB" id="A0A1M5IPR8"/>
<dbReference type="OrthoDB" id="1099889at2"/>
<accession>A0A1M5IPR8</accession>
<dbReference type="InterPro" id="IPR036849">
    <property type="entry name" value="Enolase-like_C_sf"/>
</dbReference>
<dbReference type="RefSeq" id="WP_073067525.1">
    <property type="nucleotide sequence ID" value="NZ_FQUS01000024.1"/>
</dbReference>
<sequence length="433" mass="48711">MSNKNEIRIAETRSNFEREKLKIPFGFKGGYLSELWQTVVRLTSENGHTKVGLGTQSVLYGDMDLFASWSEAGSNALMYALTERALQMSRSVSFATPVALIDSLLPELRKEARRITGKEDVNENFILNALIGLDNAAWLLYAEENNRATFGTMIPEPFKPALSYHNDRIGIMFQVSYGMSLEAIEDAVDRGYFIIKIKTGQPGSQEEMLRKDMDRLSQIHNALKDKSTSQTPDGNIIYTMDANGRYEKRKTLERLIDHAEEIGALDRILFVEEPLSEDNSQDVSGVGVPIAADDSVHNVADAKERIEQGYQVLVLKGIAKTLSISLKIARLAYEEDIPCVCSDLTVNPILVDWHKLLAAHLHPFPGLNMGVMETNGDMNYQNWESMRDYHPSGHAPWTKVTDGTFELNRHFYRESGGIFKSSKHYEQLVSPGR</sequence>
<evidence type="ECO:0000256" key="2">
    <source>
        <dbReference type="ARBA" id="ARBA00022723"/>
    </source>
</evidence>
<proteinExistence type="inferred from homology"/>
<gene>
    <name evidence="4" type="ORF">SAMN05443144_12421</name>
</gene>
<dbReference type="Pfam" id="PF13378">
    <property type="entry name" value="MR_MLE_C"/>
    <property type="match status" value="1"/>
</dbReference>
<reference evidence="4 5" key="1">
    <citation type="submission" date="2016-11" db="EMBL/GenBank/DDBJ databases">
        <authorList>
            <person name="Jaros S."/>
            <person name="Januszkiewicz K."/>
            <person name="Wedrychowicz H."/>
        </authorList>
    </citation>
    <scope>NUCLEOTIDE SEQUENCE [LARGE SCALE GENOMIC DNA]</scope>
    <source>
        <strain evidence="4 5">DSM 21986</strain>
    </source>
</reference>
<feature type="domain" description="Enolase C-terminal" evidence="3">
    <location>
        <begin position="182"/>
        <end position="350"/>
    </location>
</feature>
<keyword evidence="2" id="KW-0479">Metal-binding</keyword>
<dbReference type="PANTHER" id="PTHR48080">
    <property type="entry name" value="D-GALACTONATE DEHYDRATASE-RELATED"/>
    <property type="match status" value="1"/>
</dbReference>
<dbReference type="GO" id="GO:0046872">
    <property type="term" value="F:metal ion binding"/>
    <property type="evidence" value="ECO:0007669"/>
    <property type="project" value="UniProtKB-KW"/>
</dbReference>